<evidence type="ECO:0000313" key="1">
    <source>
        <dbReference type="EMBL" id="KAG8503708.1"/>
    </source>
</evidence>
<evidence type="ECO:0000313" key="2">
    <source>
        <dbReference type="Proteomes" id="UP000701853"/>
    </source>
</evidence>
<dbReference type="SUPFAM" id="SSF56219">
    <property type="entry name" value="DNase I-like"/>
    <property type="match status" value="1"/>
</dbReference>
<accession>A0A8J6DF61</accession>
<comment type="caution">
    <text evidence="1">The sequence shown here is derived from an EMBL/GenBank/DDBJ whole genome shotgun (WGS) entry which is preliminary data.</text>
</comment>
<keyword evidence="2" id="KW-1185">Reference proteome</keyword>
<organism evidence="1 2">
    <name type="scientific">Gossypium anomalum</name>
    <dbReference type="NCBI Taxonomy" id="47600"/>
    <lineage>
        <taxon>Eukaryota</taxon>
        <taxon>Viridiplantae</taxon>
        <taxon>Streptophyta</taxon>
        <taxon>Embryophyta</taxon>
        <taxon>Tracheophyta</taxon>
        <taxon>Spermatophyta</taxon>
        <taxon>Magnoliopsida</taxon>
        <taxon>eudicotyledons</taxon>
        <taxon>Gunneridae</taxon>
        <taxon>Pentapetalae</taxon>
        <taxon>rosids</taxon>
        <taxon>malvids</taxon>
        <taxon>Malvales</taxon>
        <taxon>Malvaceae</taxon>
        <taxon>Malvoideae</taxon>
        <taxon>Gossypium</taxon>
    </lineage>
</organism>
<proteinExistence type="predicted"/>
<dbReference type="OrthoDB" id="1881450at2759"/>
<dbReference type="EMBL" id="JAHUZN010000001">
    <property type="protein sequence ID" value="KAG8503708.1"/>
    <property type="molecule type" value="Genomic_DNA"/>
</dbReference>
<dbReference type="PANTHER" id="PTHR33710">
    <property type="entry name" value="BNAC02G09200D PROTEIN"/>
    <property type="match status" value="1"/>
</dbReference>
<protein>
    <recommendedName>
        <fullName evidence="3">Endonuclease/exonuclease/phosphatase domain-containing protein</fullName>
    </recommendedName>
</protein>
<gene>
    <name evidence="1" type="ORF">CXB51_001640</name>
</gene>
<evidence type="ECO:0008006" key="3">
    <source>
        <dbReference type="Google" id="ProtNLM"/>
    </source>
</evidence>
<dbReference type="AlphaFoldDB" id="A0A8J6DF61"/>
<reference evidence="1 2" key="1">
    <citation type="journal article" date="2021" name="bioRxiv">
        <title>The Gossypium anomalum genome as a resource for cotton improvement and evolutionary analysis of hybrid incompatibility.</title>
        <authorList>
            <person name="Grover C.E."/>
            <person name="Yuan D."/>
            <person name="Arick M.A."/>
            <person name="Miller E.R."/>
            <person name="Hu G."/>
            <person name="Peterson D.G."/>
            <person name="Wendel J.F."/>
            <person name="Udall J.A."/>
        </authorList>
    </citation>
    <scope>NUCLEOTIDE SEQUENCE [LARGE SCALE GENOMIC DNA]</scope>
    <source>
        <strain evidence="1">JFW-Udall</strain>
        <tissue evidence="1">Leaf</tissue>
    </source>
</reference>
<dbReference type="PANTHER" id="PTHR33710:SF64">
    <property type="entry name" value="ENDONUCLEASE_EXONUCLEASE_PHOSPHATASE DOMAIN-CONTAINING PROTEIN"/>
    <property type="match status" value="1"/>
</dbReference>
<name>A0A8J6DF61_9ROSI</name>
<dbReference type="Gene3D" id="3.60.10.10">
    <property type="entry name" value="Endonuclease/exonuclease/phosphatase"/>
    <property type="match status" value="1"/>
</dbReference>
<dbReference type="InterPro" id="IPR036691">
    <property type="entry name" value="Endo/exonu/phosph_ase_sf"/>
</dbReference>
<dbReference type="Proteomes" id="UP000701853">
    <property type="component" value="Chromosome 1"/>
</dbReference>
<sequence>MEMLITINQPNLIKELIMMEVGNCIFPIRVKERGLSKEKIENSLDIMNTLEEDGGESLELESRTKSESECCLEGRRNDEVGDINAISLEEGVIEKGGMQFLAENQMSEENFLGNNKSLSGEGVGTGLKTDRARKDMINMGFNNLVGPSEVCGNHNNVDQLAGSLGENGLCLERGSNPVESVEGGNGLGDRYEEDELVGFNFGEEGMRILSWNIRGLGSEVKKASTDGRVLVIEGRWIKEDLEVVLINNYAPNLASEQSVLWGVLMELRFQFASPWIMGGNFNVVRCRSERSRCMGSAKGSKEFDNFIHNCKLIDLPLVGKKFTWYGPDNKKSRLDRFLVEEHWLIKIKALQQMGLKRSVSDHIPILSSDAETD</sequence>